<keyword evidence="3" id="KW-0479">Metal-binding</keyword>
<dbReference type="AlphaFoldDB" id="A0A3G6ISA0"/>
<dbReference type="InterPro" id="IPR023214">
    <property type="entry name" value="HAD_sf"/>
</dbReference>
<comment type="pathway">
    <text evidence="3">Glycan biosynthesis; trehalose biosynthesis.</text>
</comment>
<dbReference type="GO" id="GO:0004805">
    <property type="term" value="F:trehalose-phosphatase activity"/>
    <property type="evidence" value="ECO:0007669"/>
    <property type="project" value="UniProtKB-EC"/>
</dbReference>
<dbReference type="KEGG" id="cpso:CPPEL_01720"/>
<dbReference type="GO" id="GO:0046872">
    <property type="term" value="F:metal ion binding"/>
    <property type="evidence" value="ECO:0007669"/>
    <property type="project" value="UniProtKB-KW"/>
</dbReference>
<dbReference type="Proteomes" id="UP000271426">
    <property type="component" value="Chromosome"/>
</dbReference>
<dbReference type="PANTHER" id="PTHR43768">
    <property type="entry name" value="TREHALOSE 6-PHOSPHATE PHOSPHATASE"/>
    <property type="match status" value="1"/>
</dbReference>
<dbReference type="Pfam" id="PF02358">
    <property type="entry name" value="Trehalose_PPase"/>
    <property type="match status" value="1"/>
</dbReference>
<keyword evidence="5" id="KW-1185">Reference proteome</keyword>
<dbReference type="RefSeq" id="WP_245990475.1">
    <property type="nucleotide sequence ID" value="NZ_CP033898.1"/>
</dbReference>
<dbReference type="NCBIfam" id="TIGR00685">
    <property type="entry name" value="T6PP"/>
    <property type="match status" value="1"/>
</dbReference>
<dbReference type="InterPro" id="IPR044651">
    <property type="entry name" value="OTSB-like"/>
</dbReference>
<proteinExistence type="inferred from homology"/>
<name>A0A3G6ISA0_9CORY</name>
<organism evidence="4 5">
    <name type="scientific">Corynebacterium pseudopelargi</name>
    <dbReference type="NCBI Taxonomy" id="2080757"/>
    <lineage>
        <taxon>Bacteria</taxon>
        <taxon>Bacillati</taxon>
        <taxon>Actinomycetota</taxon>
        <taxon>Actinomycetes</taxon>
        <taxon>Mycobacteriales</taxon>
        <taxon>Corynebacteriaceae</taxon>
        <taxon>Corynebacterium</taxon>
    </lineage>
</organism>
<dbReference type="UniPathway" id="UPA00299"/>
<evidence type="ECO:0000313" key="4">
    <source>
        <dbReference type="EMBL" id="AZA08491.1"/>
    </source>
</evidence>
<keyword evidence="3" id="KW-0460">Magnesium</keyword>
<sequence>MQMLPTEQDIAKIAAAKHLLVVSDFDGTLAEFSTDPANVPVNSDAVAALTTLSTLEHTEVAILSGRHVDGLREASGFGQEFTLVGSHGAESSGAQIHLSDAQQRTLEAAGEVFEQLIQGVDGAFVEYKPFHRVLHVAKVEDRELAQQLLAKALSTEIDGLFLQPGKNIVEAAVLDINKGTWVQNRQEELGADAVMFLGDDTTDETVFAILGPADLGVKVGEGDTLAQRRVDDVPAVASLLGQVAKARKAALG</sequence>
<accession>A0A3G6ISA0</accession>
<dbReference type="EC" id="3.1.3.12" evidence="3"/>
<evidence type="ECO:0000256" key="3">
    <source>
        <dbReference type="RuleBase" id="RU361117"/>
    </source>
</evidence>
<dbReference type="SUPFAM" id="SSF56784">
    <property type="entry name" value="HAD-like"/>
    <property type="match status" value="1"/>
</dbReference>
<comment type="cofactor">
    <cofactor evidence="3">
        <name>Mg(2+)</name>
        <dbReference type="ChEBI" id="CHEBI:18420"/>
    </cofactor>
</comment>
<dbReference type="Gene3D" id="3.40.50.1000">
    <property type="entry name" value="HAD superfamily/HAD-like"/>
    <property type="match status" value="1"/>
</dbReference>
<evidence type="ECO:0000256" key="1">
    <source>
        <dbReference type="ARBA" id="ARBA00022801"/>
    </source>
</evidence>
<protein>
    <recommendedName>
        <fullName evidence="3">Trehalose 6-phosphate phosphatase</fullName>
        <ecNumber evidence="3">3.1.3.12</ecNumber>
    </recommendedName>
</protein>
<dbReference type="PANTHER" id="PTHR43768:SF3">
    <property type="entry name" value="TREHALOSE 6-PHOSPHATE PHOSPHATASE"/>
    <property type="match status" value="1"/>
</dbReference>
<keyword evidence="1 3" id="KW-0378">Hydrolase</keyword>
<comment type="similarity">
    <text evidence="3">Belongs to the trehalose phosphatase family.</text>
</comment>
<evidence type="ECO:0000313" key="5">
    <source>
        <dbReference type="Proteomes" id="UP000271426"/>
    </source>
</evidence>
<comment type="catalytic activity">
    <reaction evidence="3">
        <text>alpha,alpha-trehalose 6-phosphate + H2O = alpha,alpha-trehalose + phosphate</text>
        <dbReference type="Rhea" id="RHEA:23420"/>
        <dbReference type="ChEBI" id="CHEBI:15377"/>
        <dbReference type="ChEBI" id="CHEBI:16551"/>
        <dbReference type="ChEBI" id="CHEBI:43474"/>
        <dbReference type="ChEBI" id="CHEBI:58429"/>
        <dbReference type="EC" id="3.1.3.12"/>
    </reaction>
</comment>
<dbReference type="InterPro" id="IPR003337">
    <property type="entry name" value="Trehalose_PPase"/>
</dbReference>
<dbReference type="Gene3D" id="3.30.70.1020">
    <property type="entry name" value="Trehalose-6-phosphate phosphatase related protein, domain 2"/>
    <property type="match status" value="1"/>
</dbReference>
<dbReference type="GO" id="GO:0005992">
    <property type="term" value="P:trehalose biosynthetic process"/>
    <property type="evidence" value="ECO:0007669"/>
    <property type="project" value="UniProtKB-UniPathway"/>
</dbReference>
<reference evidence="4 5" key="1">
    <citation type="submission" date="2018-11" db="EMBL/GenBank/DDBJ databases">
        <authorList>
            <person name="Kleinhagauer T."/>
            <person name="Glaeser S.P."/>
            <person name="Spergser J."/>
            <person name="Ruckert C."/>
            <person name="Kaempfer P."/>
            <person name="Busse H.-J."/>
        </authorList>
    </citation>
    <scope>NUCLEOTIDE SEQUENCE [LARGE SCALE GENOMIC DNA]</scope>
    <source>
        <strain evidence="4 5">812CH</strain>
    </source>
</reference>
<dbReference type="EMBL" id="CP033898">
    <property type="protein sequence ID" value="AZA08491.1"/>
    <property type="molecule type" value="Genomic_DNA"/>
</dbReference>
<comment type="function">
    <text evidence="2 3">Removes the phosphate from trehalose 6-phosphate to produce free trehalose.</text>
</comment>
<evidence type="ECO:0000256" key="2">
    <source>
        <dbReference type="ARBA" id="ARBA00024179"/>
    </source>
</evidence>
<gene>
    <name evidence="4" type="primary">otsB</name>
    <name evidence="4" type="ORF">CPPEL_01720</name>
</gene>
<dbReference type="InterPro" id="IPR036412">
    <property type="entry name" value="HAD-like_sf"/>
</dbReference>